<dbReference type="EMBL" id="NMUH01000272">
    <property type="protein sequence ID" value="MQL75943.1"/>
    <property type="molecule type" value="Genomic_DNA"/>
</dbReference>
<dbReference type="PANTHER" id="PTHR48428">
    <property type="entry name" value="PLANT-SPECIFIC TFIIB-RELATED PROTEIN PTF2"/>
    <property type="match status" value="1"/>
</dbReference>
<evidence type="ECO:0000313" key="1">
    <source>
        <dbReference type="EMBL" id="MQL75943.1"/>
    </source>
</evidence>
<proteinExistence type="predicted"/>
<gene>
    <name evidence="1" type="ORF">Taro_008318</name>
</gene>
<accession>A0A843U325</accession>
<reference evidence="1" key="1">
    <citation type="submission" date="2017-07" db="EMBL/GenBank/DDBJ databases">
        <title>Taro Niue Genome Assembly and Annotation.</title>
        <authorList>
            <person name="Atibalentja N."/>
            <person name="Keating K."/>
            <person name="Fields C.J."/>
        </authorList>
    </citation>
    <scope>NUCLEOTIDE SEQUENCE</scope>
    <source>
        <strain evidence="1">Niue_2</strain>
        <tissue evidence="1">Leaf</tissue>
    </source>
</reference>
<dbReference type="PANTHER" id="PTHR48428:SF1">
    <property type="entry name" value="PLANT-SPECIFIC TFIIB-RELATED PROTEIN PTF2"/>
    <property type="match status" value="1"/>
</dbReference>
<dbReference type="AlphaFoldDB" id="A0A843U325"/>
<dbReference type="Gene3D" id="1.10.472.170">
    <property type="match status" value="1"/>
</dbReference>
<protein>
    <recommendedName>
        <fullName evidence="3">Plant-specific TFIIB-related protein PTF2</fullName>
    </recommendedName>
</protein>
<keyword evidence="2" id="KW-1185">Reference proteome</keyword>
<name>A0A843U325_COLES</name>
<evidence type="ECO:0000313" key="2">
    <source>
        <dbReference type="Proteomes" id="UP000652761"/>
    </source>
</evidence>
<dbReference type="OrthoDB" id="511529at2759"/>
<organism evidence="1 2">
    <name type="scientific">Colocasia esculenta</name>
    <name type="common">Wild taro</name>
    <name type="synonym">Arum esculentum</name>
    <dbReference type="NCBI Taxonomy" id="4460"/>
    <lineage>
        <taxon>Eukaryota</taxon>
        <taxon>Viridiplantae</taxon>
        <taxon>Streptophyta</taxon>
        <taxon>Embryophyta</taxon>
        <taxon>Tracheophyta</taxon>
        <taxon>Spermatophyta</taxon>
        <taxon>Magnoliopsida</taxon>
        <taxon>Liliopsida</taxon>
        <taxon>Araceae</taxon>
        <taxon>Aroideae</taxon>
        <taxon>Colocasieae</taxon>
        <taxon>Colocasia</taxon>
    </lineage>
</organism>
<dbReference type="InterPro" id="IPR053340">
    <property type="entry name" value="PTF2"/>
</dbReference>
<evidence type="ECO:0008006" key="3">
    <source>
        <dbReference type="Google" id="ProtNLM"/>
    </source>
</evidence>
<comment type="caution">
    <text evidence="1">The sequence shown here is derived from an EMBL/GenBank/DDBJ whole genome shotgun (WGS) entry which is preliminary data.</text>
</comment>
<sequence>MDRCKHCGERSVVLDLSCGLRVCSSCGAEQAADNFQLQAFTSDGHALGAIVQSVGDLTYRDRKIRQADVQISDITSRLGLSAARAADVRAMVSEVTDGEFGVGDWFPVLVAACACIVMRRSHLPLAIAEAAATIGSDPHEVGRMVTRVIGFLGLDQIPEFDIFRSLERAVRTCPSLAGVDEERAEEMVRQGRFLLLCAVKWFLTTGRQPLPLVAAVASFVAEVNGVKANVEEIAKEIYAGSHTSKLRKKELMETLVKVAKALLPWGEDVTLKNIVHNAPLLFRCMEMKANVGTLDMDHFSFGLERAFGGYLSCEGNDSVYFNKSIVSDTDATGCKDIETVKLSAECLLRAYKKAMESCDAVEPSGESAKSLAKKRKMESARLLQPFISCISASSENLSLEEILERDVGYDAPPPSFVAGLEARERRRKKIDAAKNRINKVMRPPSTELHAREDGLPQKRLKTTKRHKQDADAGTIDWEDCLIELLLLHQVNEEEIEEGHYSRLLDLHVFCSVNMDK</sequence>
<dbReference type="Proteomes" id="UP000652761">
    <property type="component" value="Unassembled WGS sequence"/>
</dbReference>
<dbReference type="SMR" id="A0A843U325"/>